<dbReference type="InterPro" id="IPR011006">
    <property type="entry name" value="CheY-like_superfamily"/>
</dbReference>
<dbReference type="Gene3D" id="2.40.50.1020">
    <property type="entry name" value="LytTr DNA-binding domain"/>
    <property type="match status" value="1"/>
</dbReference>
<dbReference type="InterPro" id="IPR046947">
    <property type="entry name" value="LytR-like"/>
</dbReference>
<evidence type="ECO:0000259" key="1">
    <source>
        <dbReference type="PROSITE" id="PS50110"/>
    </source>
</evidence>
<evidence type="ECO:0000313" key="3">
    <source>
        <dbReference type="EMBL" id="MPM41249.1"/>
    </source>
</evidence>
<dbReference type="PROSITE" id="PS50110">
    <property type="entry name" value="RESPONSE_REGULATORY"/>
    <property type="match status" value="1"/>
</dbReference>
<organism evidence="3">
    <name type="scientific">bioreactor metagenome</name>
    <dbReference type="NCBI Taxonomy" id="1076179"/>
    <lineage>
        <taxon>unclassified sequences</taxon>
        <taxon>metagenomes</taxon>
        <taxon>ecological metagenomes</taxon>
    </lineage>
</organism>
<reference evidence="3" key="1">
    <citation type="submission" date="2019-08" db="EMBL/GenBank/DDBJ databases">
        <authorList>
            <person name="Kucharzyk K."/>
            <person name="Murdoch R.W."/>
            <person name="Higgins S."/>
            <person name="Loffler F."/>
        </authorList>
    </citation>
    <scope>NUCLEOTIDE SEQUENCE</scope>
</reference>
<accession>A0A644ZK66</accession>
<dbReference type="Pfam" id="PF00072">
    <property type="entry name" value="Response_reg"/>
    <property type="match status" value="1"/>
</dbReference>
<dbReference type="PROSITE" id="PS50930">
    <property type="entry name" value="HTH_LYTTR"/>
    <property type="match status" value="1"/>
</dbReference>
<dbReference type="GO" id="GO:0000156">
    <property type="term" value="F:phosphorelay response regulator activity"/>
    <property type="evidence" value="ECO:0007669"/>
    <property type="project" value="InterPro"/>
</dbReference>
<dbReference type="SMART" id="SM00850">
    <property type="entry name" value="LytTR"/>
    <property type="match status" value="1"/>
</dbReference>
<dbReference type="PANTHER" id="PTHR37299">
    <property type="entry name" value="TRANSCRIPTIONAL REGULATOR-RELATED"/>
    <property type="match status" value="1"/>
</dbReference>
<dbReference type="InterPro" id="IPR001789">
    <property type="entry name" value="Sig_transdc_resp-reg_receiver"/>
</dbReference>
<feature type="domain" description="Response regulatory" evidence="1">
    <location>
        <begin position="2"/>
        <end position="116"/>
    </location>
</feature>
<dbReference type="GO" id="GO:0003677">
    <property type="term" value="F:DNA binding"/>
    <property type="evidence" value="ECO:0007669"/>
    <property type="project" value="InterPro"/>
</dbReference>
<dbReference type="EMBL" id="VSSQ01009299">
    <property type="protein sequence ID" value="MPM41249.1"/>
    <property type="molecule type" value="Genomic_DNA"/>
</dbReference>
<dbReference type="SMART" id="SM00448">
    <property type="entry name" value="REC"/>
    <property type="match status" value="1"/>
</dbReference>
<dbReference type="PANTHER" id="PTHR37299:SF1">
    <property type="entry name" value="STAGE 0 SPORULATION PROTEIN A HOMOLOG"/>
    <property type="match status" value="1"/>
</dbReference>
<dbReference type="AlphaFoldDB" id="A0A644ZK66"/>
<evidence type="ECO:0000259" key="2">
    <source>
        <dbReference type="PROSITE" id="PS50930"/>
    </source>
</evidence>
<name>A0A644ZK66_9ZZZZ</name>
<dbReference type="Pfam" id="PF04397">
    <property type="entry name" value="LytTR"/>
    <property type="match status" value="1"/>
</dbReference>
<dbReference type="SUPFAM" id="SSF52172">
    <property type="entry name" value="CheY-like"/>
    <property type="match status" value="1"/>
</dbReference>
<dbReference type="InterPro" id="IPR007492">
    <property type="entry name" value="LytTR_DNA-bd_dom"/>
</dbReference>
<proteinExistence type="predicted"/>
<feature type="domain" description="HTH LytTR-type" evidence="2">
    <location>
        <begin position="136"/>
        <end position="242"/>
    </location>
</feature>
<sequence length="242" mass="26914">MRIAVIDDERPSRSELKHLIAECLPGVPIDEADSAHGAIELAARNSYTAMFVDIHLGDMSGTDLCAVLKRMQPDVKVVFATAYDEYAIQAFEMDASDYIMKPFDPGRVRRAVDRVTLCAAAAAPEAPQPCARMNKLSILTDKRVVVLDISDIAYIETDSRCCIIHTPAGDYTSPQPLGYFEKKLADEGFFRVHKSFLVNLTYITELSPWFNGMYCAKLKGCDKVAIPVSRKQVKAVKDIFEI</sequence>
<dbReference type="Gene3D" id="3.40.50.2300">
    <property type="match status" value="1"/>
</dbReference>
<gene>
    <name evidence="3" type="primary">lytR_34</name>
    <name evidence="3" type="ORF">SDC9_87899</name>
</gene>
<comment type="caution">
    <text evidence="3">The sequence shown here is derived from an EMBL/GenBank/DDBJ whole genome shotgun (WGS) entry which is preliminary data.</text>
</comment>
<protein>
    <submittedName>
        <fullName evidence="3">Sensory transduction protein LytR</fullName>
    </submittedName>
</protein>